<protein>
    <recommendedName>
        <fullName evidence="5">CcmD family protein</fullName>
    </recommendedName>
</protein>
<feature type="chain" id="PRO_5024331348" description="CcmD family protein" evidence="2">
    <location>
        <begin position="26"/>
        <end position="92"/>
    </location>
</feature>
<evidence type="ECO:0008006" key="5">
    <source>
        <dbReference type="Google" id="ProtNLM"/>
    </source>
</evidence>
<accession>A0A5M6CWD1</accession>
<name>A0A5M6CWD1_9BACT</name>
<comment type="caution">
    <text evidence="3">The sequence shown here is derived from an EMBL/GenBank/DDBJ whole genome shotgun (WGS) entry which is preliminary data.</text>
</comment>
<feature type="signal peptide" evidence="2">
    <location>
        <begin position="1"/>
        <end position="25"/>
    </location>
</feature>
<evidence type="ECO:0000313" key="3">
    <source>
        <dbReference type="EMBL" id="KAA5539537.1"/>
    </source>
</evidence>
<keyword evidence="4" id="KW-1185">Reference proteome</keyword>
<organism evidence="3 4">
    <name type="scientific">Adhaeribacter rhizoryzae</name>
    <dbReference type="NCBI Taxonomy" id="2607907"/>
    <lineage>
        <taxon>Bacteria</taxon>
        <taxon>Pseudomonadati</taxon>
        <taxon>Bacteroidota</taxon>
        <taxon>Cytophagia</taxon>
        <taxon>Cytophagales</taxon>
        <taxon>Hymenobacteraceae</taxon>
        <taxon>Adhaeribacter</taxon>
    </lineage>
</organism>
<keyword evidence="2" id="KW-0732">Signal</keyword>
<evidence type="ECO:0000256" key="2">
    <source>
        <dbReference type="SAM" id="SignalP"/>
    </source>
</evidence>
<dbReference type="AlphaFoldDB" id="A0A5M6CWD1"/>
<proteinExistence type="predicted"/>
<keyword evidence="1" id="KW-0812">Transmembrane</keyword>
<dbReference type="Pfam" id="PF20077">
    <property type="entry name" value="CcmD_alt"/>
    <property type="match status" value="1"/>
</dbReference>
<reference evidence="3 4" key="1">
    <citation type="submission" date="2019-09" db="EMBL/GenBank/DDBJ databases">
        <title>Genome sequence and assembly of Adhaeribacter sp.</title>
        <authorList>
            <person name="Chhetri G."/>
        </authorList>
    </citation>
    <scope>NUCLEOTIDE SEQUENCE [LARGE SCALE GENOMIC DNA]</scope>
    <source>
        <strain evidence="3 4">DK36</strain>
    </source>
</reference>
<evidence type="ECO:0000256" key="1">
    <source>
        <dbReference type="SAM" id="Phobius"/>
    </source>
</evidence>
<keyword evidence="1" id="KW-0472">Membrane</keyword>
<evidence type="ECO:0000313" key="4">
    <source>
        <dbReference type="Proteomes" id="UP000323426"/>
    </source>
</evidence>
<keyword evidence="1" id="KW-1133">Transmembrane helix</keyword>
<sequence length="92" mass="10237">MRMLKNWVLLLLLALTLFINNNAVAQTAPAADETVMVEANSSTANVEMADQLRRDGKIYIVVGCVLVVLAGVLFYLVSIDRKVGRLEKQFRN</sequence>
<dbReference type="RefSeq" id="WP_150092974.1">
    <property type="nucleotide sequence ID" value="NZ_VWSF01000032.1"/>
</dbReference>
<dbReference type="EMBL" id="VWSF01000032">
    <property type="protein sequence ID" value="KAA5539537.1"/>
    <property type="molecule type" value="Genomic_DNA"/>
</dbReference>
<feature type="transmembrane region" description="Helical" evidence="1">
    <location>
        <begin position="58"/>
        <end position="78"/>
    </location>
</feature>
<dbReference type="Proteomes" id="UP000323426">
    <property type="component" value="Unassembled WGS sequence"/>
</dbReference>
<gene>
    <name evidence="3" type="ORF">F0145_24355</name>
</gene>